<dbReference type="InterPro" id="IPR011252">
    <property type="entry name" value="Fibrogen-bd_dom1"/>
</dbReference>
<name>A0A1D7QYH4_9BACI</name>
<evidence type="ECO:0000259" key="10">
    <source>
        <dbReference type="Pfam" id="PF00746"/>
    </source>
</evidence>
<feature type="domain" description="CNA-B" evidence="12">
    <location>
        <begin position="2296"/>
        <end position="2388"/>
    </location>
</feature>
<feature type="domain" description="SpaA-like prealbumin fold" evidence="13">
    <location>
        <begin position="1528"/>
        <end position="1597"/>
    </location>
</feature>
<evidence type="ECO:0000256" key="7">
    <source>
        <dbReference type="SAM" id="MobiDB-lite"/>
    </source>
</evidence>
<evidence type="ECO:0000259" key="13">
    <source>
        <dbReference type="Pfam" id="PF17802"/>
    </source>
</evidence>
<accession>A0A1D7QYH4</accession>
<dbReference type="GO" id="GO:0005518">
    <property type="term" value="F:collagen binding"/>
    <property type="evidence" value="ECO:0007669"/>
    <property type="project" value="InterPro"/>
</dbReference>
<feature type="domain" description="SpaA-like prealbumin fold" evidence="13">
    <location>
        <begin position="1628"/>
        <end position="1718"/>
    </location>
</feature>
<dbReference type="Gene3D" id="2.60.40.1280">
    <property type="match status" value="1"/>
</dbReference>
<keyword evidence="8" id="KW-0812">Transmembrane</keyword>
<dbReference type="PANTHER" id="PTHR36108:SF13">
    <property type="entry name" value="COLOSSIN-B-RELATED"/>
    <property type="match status" value="1"/>
</dbReference>
<keyword evidence="6" id="KW-0572">Peptidoglycan-anchor</keyword>
<evidence type="ECO:0000256" key="2">
    <source>
        <dbReference type="ARBA" id="ARBA00007257"/>
    </source>
</evidence>
<feature type="chain" id="PRO_5039647488" evidence="9">
    <location>
        <begin position="27"/>
        <end position="2810"/>
    </location>
</feature>
<feature type="domain" description="Collagen binding" evidence="11">
    <location>
        <begin position="572"/>
        <end position="672"/>
    </location>
</feature>
<dbReference type="InterPro" id="IPR013783">
    <property type="entry name" value="Ig-like_fold"/>
</dbReference>
<feature type="domain" description="CNA-B" evidence="12">
    <location>
        <begin position="2111"/>
        <end position="2191"/>
    </location>
</feature>
<dbReference type="CDD" id="cd00222">
    <property type="entry name" value="CollagenBindB"/>
    <property type="match status" value="11"/>
</dbReference>
<evidence type="ECO:0000256" key="5">
    <source>
        <dbReference type="ARBA" id="ARBA00022729"/>
    </source>
</evidence>
<evidence type="ECO:0000259" key="14">
    <source>
        <dbReference type="Pfam" id="PF17961"/>
    </source>
</evidence>
<evidence type="ECO:0000259" key="11">
    <source>
        <dbReference type="Pfam" id="PF05737"/>
    </source>
</evidence>
<dbReference type="Pfam" id="PF17961">
    <property type="entry name" value="Big_8"/>
    <property type="match status" value="1"/>
</dbReference>
<feature type="domain" description="CNA-B" evidence="12">
    <location>
        <begin position="2393"/>
        <end position="2481"/>
    </location>
</feature>
<feature type="region of interest" description="Disordered" evidence="7">
    <location>
        <begin position="2748"/>
        <end position="2776"/>
    </location>
</feature>
<keyword evidence="16" id="KW-1185">Reference proteome</keyword>
<dbReference type="InterPro" id="IPR041171">
    <property type="entry name" value="SDR_Ig"/>
</dbReference>
<feature type="domain" description="CNA-B" evidence="12">
    <location>
        <begin position="1727"/>
        <end position="1817"/>
    </location>
</feature>
<feature type="domain" description="Collagen binding" evidence="11">
    <location>
        <begin position="977"/>
        <end position="1088"/>
    </location>
</feature>
<dbReference type="SUPFAM" id="SSF49478">
    <property type="entry name" value="Cna protein B-type domain"/>
    <property type="match status" value="17"/>
</dbReference>
<protein>
    <submittedName>
        <fullName evidence="15">Collagen adhesin</fullName>
    </submittedName>
</protein>
<dbReference type="PATRIC" id="fig|632773.3.peg.2867"/>
<evidence type="ECO:0000313" key="16">
    <source>
        <dbReference type="Proteomes" id="UP000094463"/>
    </source>
</evidence>
<dbReference type="KEGG" id="bbev:BBEV_2729"/>
<evidence type="ECO:0000256" key="1">
    <source>
        <dbReference type="ARBA" id="ARBA00004168"/>
    </source>
</evidence>
<proteinExistence type="inferred from homology"/>
<dbReference type="SUPFAM" id="SSF49401">
    <property type="entry name" value="Bacterial adhesins"/>
    <property type="match status" value="6"/>
</dbReference>
<comment type="subcellular location">
    <subcellularLocation>
        <location evidence="1">Secreted</location>
        <location evidence="1">Cell wall</location>
        <topology evidence="1">Peptidoglycan-anchor</topology>
    </subcellularLocation>
</comment>
<dbReference type="Pfam" id="PF05737">
    <property type="entry name" value="Collagen_bind"/>
    <property type="match status" value="4"/>
</dbReference>
<feature type="domain" description="SpaA-like prealbumin fold" evidence="13">
    <location>
        <begin position="1229"/>
        <end position="1305"/>
    </location>
</feature>
<keyword evidence="3" id="KW-0134">Cell wall</keyword>
<feature type="region of interest" description="Disordered" evidence="7">
    <location>
        <begin position="125"/>
        <end position="202"/>
    </location>
</feature>
<dbReference type="RefSeq" id="WP_069365979.1">
    <property type="nucleotide sequence ID" value="NZ_CP012502.1"/>
</dbReference>
<keyword evidence="8" id="KW-1133">Transmembrane helix</keyword>
<dbReference type="Proteomes" id="UP000094463">
    <property type="component" value="Chromosome"/>
</dbReference>
<evidence type="ECO:0000313" key="15">
    <source>
        <dbReference type="EMBL" id="AOM84066.1"/>
    </source>
</evidence>
<keyword evidence="8" id="KW-0472">Membrane</keyword>
<dbReference type="Pfam" id="PF00746">
    <property type="entry name" value="Gram_pos_anchor"/>
    <property type="match status" value="1"/>
</dbReference>
<feature type="compositionally biased region" description="Low complexity" evidence="7">
    <location>
        <begin position="250"/>
        <end position="262"/>
    </location>
</feature>
<dbReference type="InterPro" id="IPR008966">
    <property type="entry name" value="Adhesion_dom_sf"/>
</dbReference>
<feature type="transmembrane region" description="Helical" evidence="8">
    <location>
        <begin position="2782"/>
        <end position="2802"/>
    </location>
</feature>
<dbReference type="STRING" id="632773.BBEV_2729"/>
<evidence type="ECO:0000256" key="8">
    <source>
        <dbReference type="SAM" id="Phobius"/>
    </source>
</evidence>
<organism evidence="15 16">
    <name type="scientific">Salisediminibacterium beveridgei</name>
    <dbReference type="NCBI Taxonomy" id="632773"/>
    <lineage>
        <taxon>Bacteria</taxon>
        <taxon>Bacillati</taxon>
        <taxon>Bacillota</taxon>
        <taxon>Bacilli</taxon>
        <taxon>Bacillales</taxon>
        <taxon>Bacillaceae</taxon>
        <taxon>Salisediminibacterium</taxon>
    </lineage>
</organism>
<feature type="domain" description="CNA-B" evidence="12">
    <location>
        <begin position="2489"/>
        <end position="2570"/>
    </location>
</feature>
<feature type="compositionally biased region" description="Acidic residues" evidence="7">
    <location>
        <begin position="219"/>
        <end position="233"/>
    </location>
</feature>
<feature type="compositionally biased region" description="Acidic residues" evidence="7">
    <location>
        <begin position="173"/>
        <end position="183"/>
    </location>
</feature>
<dbReference type="Gene3D" id="2.60.40.740">
    <property type="match status" value="5"/>
</dbReference>
<keyword evidence="4" id="KW-0964">Secreted</keyword>
<gene>
    <name evidence="15" type="primary">cna</name>
    <name evidence="15" type="ORF">BBEV_2729</name>
</gene>
<feature type="compositionally biased region" description="Acidic residues" evidence="7">
    <location>
        <begin position="141"/>
        <end position="151"/>
    </location>
</feature>
<dbReference type="PANTHER" id="PTHR36108">
    <property type="entry name" value="COLOSSIN-B-RELATED"/>
    <property type="match status" value="1"/>
</dbReference>
<sequence>MKNKSLLVLLTFVLLFQTLTSGMFLAGDVTNEKDDSVFTDVHIINEDGETPDPDPGESEDVNVTLEWDTETVDLTEEYEESFELSEELLIDETITGELLTSNAQDEEKSIGTYEVTEEGKLTATFHAFEEDDEKNTKESDNDSGSEEETQESTEKETKEESEDIEEQEKTGESSEDQIEQDEETKEKEETNEQNNEEQTQAYYQGTISFEAVYTKAAEEETEVESTEQTEEADAAEKEANDQNEEKEESASSSTEETGSFETLNADNKITENIITNITVKKDGETLEDGTELTLEQPFSGTSLELIYDFKLQDGHGYGDGATYTINVPEMFTIPQIPESAAMELARGDGTVFGEFYTSGNDIIIVFNETIAQESNISGNIELTATFDDDYDGPAEGDSIVLPFGEDESLEFPISFKPDENGLDKQGIGNRGYNTETITWTVDVNKNLQGINDAELTDAITKGQHSFDEDSFKIYELDMNADGSFEEPPVEVTEEKLNNGFTLDVRDEDFTLAMGDIDSAYRIVYETQVNDRVGEEYKNGAILTGADDLELETDATVAVTRGVPLAKEATGYDDVSQTIDWEVKYNYDEKEISQEEAKLTDVFGDANQTLNEDSFEVFLVSIDPDTGEETGEVLYTDYSLTVTENGYVVEFDEEISDAFKIRYQTNTIDRVDEDGNVTNEISDEFDNTSEGSQSIGQGILIKNNTDADYQEKTTDWSVTINRDEQLMQNTVFVDTLPDGFTFDQDSLSISGYSGDYDAAYNAENNEVTVTFNDDITERVTISYKTDIDYNLVDRDSNGRIQSGYSNDALVEWIPEGEENTVSKTGSATFNPDEYTKNNGFKFGSYNVADKEITWTIGVNYNEEDLDNVIVNDPISGNQNFDIENVAIYKMKMTPGANDFELGDEVTDTDEVTITSKTDPAGFNVSFGDISEGFVIVFTTDFEGQTVEEKYENTATVESDNREEATLEASVSPRFGGEFSTKQGRQSSENGRIVNWTVNVNFSQSEIENLVIEDTPSINQTILQDTLTIYETTATEDDINKNEGSVLTEGTDYEVIYSEDEDGQESYEISFIDEKSTIDRAYVLEYDTYILYEGDGRIANDLSISGEQVAEDEGGSSVNEAISFNNISGSITGEVGALEITKVDAEENDTLLEGAEFHLYDESGDVLIRTGKTDENGELTFVNLLYGEYQVVEVNAPEGYAIDRTVGDTRTAEVNEGVTGITVENYEIKRDVQLTKVDGTTDETLEGVEFELFDAGDQWIGSFTTDADGEIYVEDLEPGDYYFEETQPAEHYQENANQYPFTIIDEHIILDIEAGALTVENELIPGSAFMEKIDADRVSGDNRLQGATFRIVNIDEDPEIDFERTVTSGVDGLIETGDLRPGTYTIEEVSPPDGFELSDENEPIEFEIGLSQEEPIEIRSEPFENNVKTTSVEITKTDSINGQLLEDTEFELTYSDGDYDLDPSPQTGITDENGVVTFDDLKPGTYEIKELKAPEGYIASEDPVEVTVTLGDVHNERTVGVNVENDPFANLTLTKVDSETSAPLADAVFALEDSNGNEIEGFDELTTDSNGYISITGLPAGDYQFREVTPPDGYTIQEGGFVSHILTVDDEVTETEVLDVGNVDNDIIKGSVRLVKADGESNERLENVEFTLNAVDLVNDGTYSETSHTTDSNGEIIVEDLRPGKYEFEEVAPLDGYQPHWGNIEFELNFPHDEEQVEIDVANYELVSIDVDKQWNDDGNESNRPDEVTVELLQNGSSIGIRTELTQENSWNYTFEELDAVDSNGDFYEYTVEEVNPGEGYQIQGTIEGTQEAGFTITNVETRDLSAEKIWLDDSDRLGERPDEVEFQLQRDGDPLGEPVEVSGPEWEHEFTDLPVYDPDGDEYDYTVEETSLVDNYEFVEVNGDQDSGYDIVNRLTGNVDIPVTKEWNDTEDSADRPANIVVEVYQKLYDETDYPEDAFDTMVISPDSEGNWDGEFSGLPEFDEQGREFNYEVVEVPVDGYDSSVTSEEDQITITNTRSGEVAIEGEKSWQDDNEGDRPDSIMVNLLQNQAVIDSVEVTADDDWTYSFTELPEFDENGEAYEYAITEHDVPGYAVEIDGYDITNTRSEQRDIEVTKGWLDDNNPDRPEDITVTLLANGEAYETVNVTEEDGWVYVFEDLETYDEQGQAISYSVEEEAIDGYETQIDGFNINNLRSETMSLDVDKNWLDDDNATDVRPDFIVVELFRSDDPDASIDTKVIRASDDWTHTFTDLEKFDEQGAEYSYDIAELPVAGYEVTQSQTDSGFELTNLREGSISIDVTKEWNDGSAFDERPEEITVNLFRSDDTETPYDSAVIKEDDGLWTYAFEDLDQFDDQGVEYHYTVEEEPVANYHAEPVTGTMSDGFELTNTLQTDVAVEKSWLDTEETEDRPDAITVDLLRNGEHYDEVVLDGDVNWQAVFENLSKYDPEGQLYEYTVMERDLSESYVLESIAGDAEEGYTITNLRTGEVAVEGEKSWQDDNESDRPDSITVNLLQNQSVIDSVEVTEDDDWIYSFTELPEFDENGETYEYAITEHDVPGYAVEIDGYDITNTRSEQRDIEVTKGWLDDDNPDRPEDITVILLANGEAYETVNVTEEDGWVYVFEDLEAYDEQGQAISYSVEEEAIEGYETQIDGFSITNLRVGETAVTGTKTWVNDNQDVRPDSIDVQLYQNGELYEQIPVSTNDDWTFEFNHLPEFDEQGVRYDYSIQEIDVPDYSGEVSGYDLINTYEPEKPVIEEPDEPEEEKEQPSEEKGGTLPSTATNLFMYLLAGGLFILTGVTLLFINRRKQRKV</sequence>
<reference evidence="15 16" key="1">
    <citation type="submission" date="2015-08" db="EMBL/GenBank/DDBJ databases">
        <title>The complete genome sequence of Bacillus beveridgei MLTeJB.</title>
        <authorList>
            <person name="Hanson T.E."/>
            <person name="Mesa C."/>
            <person name="Basesman S.M."/>
            <person name="Oremland R.S."/>
        </authorList>
    </citation>
    <scope>NUCLEOTIDE SEQUENCE [LARGE SCALE GENOMIC DNA]</scope>
    <source>
        <strain evidence="15 16">MLTeJB</strain>
    </source>
</reference>
<evidence type="ECO:0000256" key="4">
    <source>
        <dbReference type="ARBA" id="ARBA00022525"/>
    </source>
</evidence>
<feature type="domain" description="CNA-B" evidence="12">
    <location>
        <begin position="2577"/>
        <end position="2657"/>
    </location>
</feature>
<keyword evidence="5 9" id="KW-0732">Signal</keyword>
<dbReference type="InterPro" id="IPR019931">
    <property type="entry name" value="LPXTG_anchor"/>
</dbReference>
<evidence type="ECO:0000256" key="6">
    <source>
        <dbReference type="ARBA" id="ARBA00023088"/>
    </source>
</evidence>
<feature type="compositionally biased region" description="Acidic residues" evidence="7">
    <location>
        <begin position="2755"/>
        <end position="2764"/>
    </location>
</feature>
<evidence type="ECO:0000256" key="9">
    <source>
        <dbReference type="SAM" id="SignalP"/>
    </source>
</evidence>
<dbReference type="Gene3D" id="2.60.40.10">
    <property type="entry name" value="Immunoglobulins"/>
    <property type="match status" value="6"/>
</dbReference>
<dbReference type="InterPro" id="IPR041033">
    <property type="entry name" value="SpaA_PFL_dom_1"/>
</dbReference>
<feature type="domain" description="SDR-like Ig" evidence="14">
    <location>
        <begin position="300"/>
        <end position="388"/>
    </location>
</feature>
<dbReference type="InterPro" id="IPR008454">
    <property type="entry name" value="Collagen-bd_Cna-like_B-typ_dom"/>
</dbReference>
<feature type="region of interest" description="Disordered" evidence="7">
    <location>
        <begin position="955"/>
        <end position="984"/>
    </location>
</feature>
<dbReference type="Gene3D" id="2.60.40.1140">
    <property type="entry name" value="Collagen-binding surface protein Cna, B-type domain"/>
    <property type="match status" value="11"/>
</dbReference>
<feature type="domain" description="CNA-B" evidence="12">
    <location>
        <begin position="2200"/>
        <end position="2288"/>
    </location>
</feature>
<feature type="domain" description="CNA-B" evidence="12">
    <location>
        <begin position="2665"/>
        <end position="2746"/>
    </location>
</feature>
<dbReference type="EMBL" id="CP012502">
    <property type="protein sequence ID" value="AOM84066.1"/>
    <property type="molecule type" value="Genomic_DNA"/>
</dbReference>
<dbReference type="Pfam" id="PF17802">
    <property type="entry name" value="SpaA"/>
    <property type="match status" value="6"/>
</dbReference>
<dbReference type="OrthoDB" id="2056845at2"/>
<feature type="domain" description="Gram-positive cocci surface proteins LPxTG" evidence="10">
    <location>
        <begin position="2770"/>
        <end position="2807"/>
    </location>
</feature>
<feature type="domain" description="SpaA-like prealbumin fold" evidence="13">
    <location>
        <begin position="1337"/>
        <end position="1410"/>
    </location>
</feature>
<feature type="domain" description="CNA-B" evidence="12">
    <location>
        <begin position="1824"/>
        <end position="1912"/>
    </location>
</feature>
<comment type="similarity">
    <text evidence="2">Belongs to the serine-aspartate repeat-containing protein (SDr) family.</text>
</comment>
<feature type="domain" description="SpaA-like prealbumin fold" evidence="13">
    <location>
        <begin position="1429"/>
        <end position="1507"/>
    </location>
</feature>
<dbReference type="GO" id="GO:0007155">
    <property type="term" value="P:cell adhesion"/>
    <property type="evidence" value="ECO:0007669"/>
    <property type="project" value="InterPro"/>
</dbReference>
<evidence type="ECO:0000259" key="12">
    <source>
        <dbReference type="Pfam" id="PF05738"/>
    </source>
</evidence>
<feature type="domain" description="Collagen binding" evidence="11">
    <location>
        <begin position="421"/>
        <end position="546"/>
    </location>
</feature>
<evidence type="ECO:0000256" key="3">
    <source>
        <dbReference type="ARBA" id="ARBA00022512"/>
    </source>
</evidence>
<feature type="region of interest" description="Disordered" evidence="7">
    <location>
        <begin position="216"/>
        <end position="265"/>
    </location>
</feature>
<keyword evidence="15" id="KW-0176">Collagen</keyword>
<feature type="domain" description="Collagen binding" evidence="11">
    <location>
        <begin position="836"/>
        <end position="962"/>
    </location>
</feature>
<dbReference type="InterPro" id="IPR008456">
    <property type="entry name" value="Collagen-bd_dom"/>
</dbReference>
<feature type="domain" description="SpaA-like prealbumin fold" evidence="13">
    <location>
        <begin position="1135"/>
        <end position="1204"/>
    </location>
</feature>
<dbReference type="Pfam" id="PF05738">
    <property type="entry name" value="Cna_B"/>
    <property type="match status" value="11"/>
</dbReference>
<feature type="domain" description="CNA-B" evidence="12">
    <location>
        <begin position="2023"/>
        <end position="2104"/>
    </location>
</feature>
<feature type="signal peptide" evidence="9">
    <location>
        <begin position="1"/>
        <end position="26"/>
    </location>
</feature>
<feature type="domain" description="CNA-B" evidence="12">
    <location>
        <begin position="1920"/>
        <end position="2016"/>
    </location>
</feature>